<dbReference type="Pfam" id="PF00702">
    <property type="entry name" value="Hydrolase"/>
    <property type="match status" value="1"/>
</dbReference>
<dbReference type="KEGG" id="gba:J421_0742"/>
<sequence>MRAGRIDRSRTPLGTVSARSTAMPRFDVVALDADDTLWHNETLFTATQTQFRALLARHQDAAVIDQRLYETETRNLRHFGYGVKGFTLSMIETAIELTEGRIAGAEVQRLIDLGREMLQAPVELLDGVAETVEMLAADHRLVLLTKGDLFDQESKLARSRLGESFSAVEIVSEKDARTYAAVMARQRVDPPRFVMVGNSLRSDVLPVLEAGGAAVHIPYHVTWAHERVPDDALVGKEFARLASIRELPAWLAGA</sequence>
<dbReference type="AlphaFoldDB" id="W0RB19"/>
<evidence type="ECO:0000313" key="2">
    <source>
        <dbReference type="EMBL" id="AHG88279.1"/>
    </source>
</evidence>
<dbReference type="Gene3D" id="3.40.50.1000">
    <property type="entry name" value="HAD superfamily/HAD-like"/>
    <property type="match status" value="1"/>
</dbReference>
<dbReference type="HOGENOM" id="CLU_074041_0_0_0"/>
<proteinExistence type="predicted"/>
<dbReference type="STRING" id="861299.J421_0742"/>
<dbReference type="EMBL" id="CP007128">
    <property type="protein sequence ID" value="AHG88279.1"/>
    <property type="molecule type" value="Genomic_DNA"/>
</dbReference>
<dbReference type="InterPro" id="IPR051540">
    <property type="entry name" value="S-2-haloacid_dehalogenase"/>
</dbReference>
<dbReference type="SFLD" id="SFLDG01129">
    <property type="entry name" value="C1.5:_HAD__Beta-PGM__Phosphata"/>
    <property type="match status" value="1"/>
</dbReference>
<dbReference type="GO" id="GO:0016787">
    <property type="term" value="F:hydrolase activity"/>
    <property type="evidence" value="ECO:0007669"/>
    <property type="project" value="UniProtKB-KW"/>
</dbReference>
<dbReference type="Gene3D" id="1.10.150.240">
    <property type="entry name" value="Putative phosphatase, domain 2"/>
    <property type="match status" value="1"/>
</dbReference>
<dbReference type="CDD" id="cd07515">
    <property type="entry name" value="HAD-like"/>
    <property type="match status" value="1"/>
</dbReference>
<dbReference type="InterPro" id="IPR023214">
    <property type="entry name" value="HAD_sf"/>
</dbReference>
<accession>W0RB19</accession>
<evidence type="ECO:0000256" key="1">
    <source>
        <dbReference type="ARBA" id="ARBA00022801"/>
    </source>
</evidence>
<gene>
    <name evidence="2" type="ORF">J421_0742</name>
</gene>
<keyword evidence="3" id="KW-1185">Reference proteome</keyword>
<dbReference type="SFLD" id="SFLDS00003">
    <property type="entry name" value="Haloacid_Dehalogenase"/>
    <property type="match status" value="1"/>
</dbReference>
<dbReference type="InParanoid" id="W0RB19"/>
<organism evidence="2 3">
    <name type="scientific">Gemmatirosa kalamazoonensis</name>
    <dbReference type="NCBI Taxonomy" id="861299"/>
    <lineage>
        <taxon>Bacteria</taxon>
        <taxon>Pseudomonadati</taxon>
        <taxon>Gemmatimonadota</taxon>
        <taxon>Gemmatimonadia</taxon>
        <taxon>Gemmatimonadales</taxon>
        <taxon>Gemmatimonadaceae</taxon>
        <taxon>Gemmatirosa</taxon>
    </lineage>
</organism>
<dbReference type="PANTHER" id="PTHR43316">
    <property type="entry name" value="HYDROLASE, HALOACID DELAHOGENASE-RELATED"/>
    <property type="match status" value="1"/>
</dbReference>
<protein>
    <submittedName>
        <fullName evidence="2">HAD family phosphatase</fullName>
    </submittedName>
</protein>
<dbReference type="PATRIC" id="fig|861299.3.peg.754"/>
<dbReference type="InterPro" id="IPR023198">
    <property type="entry name" value="PGP-like_dom2"/>
</dbReference>
<keyword evidence="1" id="KW-0378">Hydrolase</keyword>
<dbReference type="eggNOG" id="COG1011">
    <property type="taxonomic scope" value="Bacteria"/>
</dbReference>
<dbReference type="InterPro" id="IPR036412">
    <property type="entry name" value="HAD-like_sf"/>
</dbReference>
<reference evidence="2 3" key="1">
    <citation type="journal article" date="2014" name="Genome Announc.">
        <title>Genome Sequence and Methylome of Soil Bacterium Gemmatirosa kalamazoonensis KBS708T, a Member of the Rarely Cultivated Gemmatimonadetes Phylum.</title>
        <authorList>
            <person name="Debruyn J.M."/>
            <person name="Radosevich M."/>
            <person name="Wommack K.E."/>
            <person name="Polson S.W."/>
            <person name="Hauser L.J."/>
            <person name="Fawaz M.N."/>
            <person name="Korlach J."/>
            <person name="Tsai Y.C."/>
        </authorList>
    </citation>
    <scope>NUCLEOTIDE SEQUENCE [LARGE SCALE GENOMIC DNA]</scope>
    <source>
        <strain evidence="2 3">KBS708</strain>
    </source>
</reference>
<dbReference type="SUPFAM" id="SSF56784">
    <property type="entry name" value="HAD-like"/>
    <property type="match status" value="1"/>
</dbReference>
<evidence type="ECO:0000313" key="3">
    <source>
        <dbReference type="Proteomes" id="UP000019151"/>
    </source>
</evidence>
<name>W0RB19_9BACT</name>
<dbReference type="PANTHER" id="PTHR43316:SF8">
    <property type="entry name" value="HAD FAMILY HYDROLASE"/>
    <property type="match status" value="1"/>
</dbReference>
<dbReference type="RefSeq" id="WP_104022213.1">
    <property type="nucleotide sequence ID" value="NZ_CP007128.1"/>
</dbReference>
<dbReference type="Proteomes" id="UP000019151">
    <property type="component" value="Chromosome"/>
</dbReference>